<evidence type="ECO:0000259" key="2">
    <source>
        <dbReference type="Pfam" id="PF05193"/>
    </source>
</evidence>
<accession>A0A9D1QNG2</accession>
<reference evidence="3" key="2">
    <citation type="submission" date="2021-04" db="EMBL/GenBank/DDBJ databases">
        <authorList>
            <person name="Gilroy R."/>
        </authorList>
    </citation>
    <scope>NUCLEOTIDE SEQUENCE</scope>
    <source>
        <strain evidence="3">ChiHejej3B27-2180</strain>
    </source>
</reference>
<proteinExistence type="predicted"/>
<sequence length="425" mass="48413">RLMNDYQQTAVISKQLANGLRVKLLPMKGYHQTFAMVNVNVGSVDTRFQSQSGRLLTVPAGTAHYLEHKLFEKKDYDAFDLFGKLGADSNAFTDLCETSYLFSTTTNLHQCLSTLLDFVQEPYFTQDKVDKERGIIGEEIKMYDDQPGMRLYDAMVASLYPHTPLAEDIAGSLASIQQIRPQDLQLLYDYFYQPANMTLLVVGGFDPQQVMEWVLENQAPKHFANRYQRPISMVINREFKVQENWQRAMDVKRPRVMIGLRGKHDWPAADRLKYQLAGELFFSLLFDESSDNFLRLYNAGIIDDSFGYETEVASQFDYACIGSATDKPEQLRKEIYRILADGDHQLLQAADQFAMVKKSLLGRLIGMMDSPEAVANRFAEVANGDWLVADEVKTLRSLTFDDLGMIVDSLVEPHLWTTCQILPIS</sequence>
<dbReference type="InterPro" id="IPR011249">
    <property type="entry name" value="Metalloenz_LuxS/M16"/>
</dbReference>
<dbReference type="Pfam" id="PF00675">
    <property type="entry name" value="Peptidase_M16"/>
    <property type="match status" value="1"/>
</dbReference>
<dbReference type="NCBIfam" id="NF047421">
    <property type="entry name" value="YfmH_fam"/>
    <property type="match status" value="1"/>
</dbReference>
<feature type="domain" description="Peptidase M16 N-terminal" evidence="1">
    <location>
        <begin position="60"/>
        <end position="170"/>
    </location>
</feature>
<feature type="non-terminal residue" evidence="3">
    <location>
        <position position="1"/>
    </location>
</feature>
<protein>
    <submittedName>
        <fullName evidence="3">Insulinase family protein</fullName>
    </submittedName>
</protein>
<dbReference type="InterPro" id="IPR050361">
    <property type="entry name" value="MPP/UQCRC_Complex"/>
</dbReference>
<gene>
    <name evidence="3" type="ORF">H9876_04140</name>
</gene>
<organism evidence="3 4">
    <name type="scientific">Candidatus Limosilactobacillus merdipullorum</name>
    <dbReference type="NCBI Taxonomy" id="2838653"/>
    <lineage>
        <taxon>Bacteria</taxon>
        <taxon>Bacillati</taxon>
        <taxon>Bacillota</taxon>
        <taxon>Bacilli</taxon>
        <taxon>Lactobacillales</taxon>
        <taxon>Lactobacillaceae</taxon>
        <taxon>Limosilactobacillus</taxon>
    </lineage>
</organism>
<evidence type="ECO:0000313" key="3">
    <source>
        <dbReference type="EMBL" id="HIW70550.1"/>
    </source>
</evidence>
<name>A0A9D1QNG2_9LACO</name>
<dbReference type="EMBL" id="DXGK01000083">
    <property type="protein sequence ID" value="HIW70550.1"/>
    <property type="molecule type" value="Genomic_DNA"/>
</dbReference>
<dbReference type="AlphaFoldDB" id="A0A9D1QNG2"/>
<comment type="caution">
    <text evidence="3">The sequence shown here is derived from an EMBL/GenBank/DDBJ whole genome shotgun (WGS) entry which is preliminary data.</text>
</comment>
<dbReference type="InterPro" id="IPR007863">
    <property type="entry name" value="Peptidase_M16_C"/>
</dbReference>
<feature type="domain" description="Peptidase M16 C-terminal" evidence="2">
    <location>
        <begin position="179"/>
        <end position="339"/>
    </location>
</feature>
<evidence type="ECO:0000259" key="1">
    <source>
        <dbReference type="Pfam" id="PF00675"/>
    </source>
</evidence>
<reference evidence="3" key="1">
    <citation type="journal article" date="2021" name="PeerJ">
        <title>Extensive microbial diversity within the chicken gut microbiome revealed by metagenomics and culture.</title>
        <authorList>
            <person name="Gilroy R."/>
            <person name="Ravi A."/>
            <person name="Getino M."/>
            <person name="Pursley I."/>
            <person name="Horton D.L."/>
            <person name="Alikhan N.F."/>
            <person name="Baker D."/>
            <person name="Gharbi K."/>
            <person name="Hall N."/>
            <person name="Watson M."/>
            <person name="Adriaenssens E.M."/>
            <person name="Foster-Nyarko E."/>
            <person name="Jarju S."/>
            <person name="Secka A."/>
            <person name="Antonio M."/>
            <person name="Oren A."/>
            <person name="Chaudhuri R.R."/>
            <person name="La Ragione R."/>
            <person name="Hildebrand F."/>
            <person name="Pallen M.J."/>
        </authorList>
    </citation>
    <scope>NUCLEOTIDE SEQUENCE</scope>
    <source>
        <strain evidence="3">ChiHejej3B27-2180</strain>
    </source>
</reference>
<dbReference type="Gene3D" id="3.30.830.10">
    <property type="entry name" value="Metalloenzyme, LuxS/M16 peptidase-like"/>
    <property type="match status" value="2"/>
</dbReference>
<dbReference type="GO" id="GO:0046872">
    <property type="term" value="F:metal ion binding"/>
    <property type="evidence" value="ECO:0007669"/>
    <property type="project" value="InterPro"/>
</dbReference>
<dbReference type="InterPro" id="IPR011765">
    <property type="entry name" value="Pept_M16_N"/>
</dbReference>
<dbReference type="Pfam" id="PF05193">
    <property type="entry name" value="Peptidase_M16_C"/>
    <property type="match status" value="1"/>
</dbReference>
<dbReference type="SUPFAM" id="SSF63411">
    <property type="entry name" value="LuxS/MPP-like metallohydrolase"/>
    <property type="match status" value="2"/>
</dbReference>
<evidence type="ECO:0000313" key="4">
    <source>
        <dbReference type="Proteomes" id="UP000886878"/>
    </source>
</evidence>
<dbReference type="PANTHER" id="PTHR11851">
    <property type="entry name" value="METALLOPROTEASE"/>
    <property type="match status" value="1"/>
</dbReference>
<dbReference type="Proteomes" id="UP000886878">
    <property type="component" value="Unassembled WGS sequence"/>
</dbReference>
<dbReference type="PANTHER" id="PTHR11851:SF134">
    <property type="entry name" value="ZINC-DEPENDENT PROTEASE"/>
    <property type="match status" value="1"/>
</dbReference>